<sequence length="56" mass="6722">MTTKDYCLSFKDKQDIFVDNKSDSQYDNLNLNQNHQFEKTLCPKSVTRDDRKVENY</sequence>
<evidence type="ECO:0000313" key="2">
    <source>
        <dbReference type="WBParaSite" id="ES5_v2.g25451.t1"/>
    </source>
</evidence>
<dbReference type="Proteomes" id="UP000887579">
    <property type="component" value="Unplaced"/>
</dbReference>
<protein>
    <submittedName>
        <fullName evidence="2">Uncharacterized protein</fullName>
    </submittedName>
</protein>
<proteinExistence type="predicted"/>
<dbReference type="WBParaSite" id="ES5_v2.g25451.t1">
    <property type="protein sequence ID" value="ES5_v2.g25451.t1"/>
    <property type="gene ID" value="ES5_v2.g25451"/>
</dbReference>
<accession>A0AC34G6Q7</accession>
<evidence type="ECO:0000313" key="1">
    <source>
        <dbReference type="Proteomes" id="UP000887579"/>
    </source>
</evidence>
<organism evidence="1 2">
    <name type="scientific">Panagrolaimus sp. ES5</name>
    <dbReference type="NCBI Taxonomy" id="591445"/>
    <lineage>
        <taxon>Eukaryota</taxon>
        <taxon>Metazoa</taxon>
        <taxon>Ecdysozoa</taxon>
        <taxon>Nematoda</taxon>
        <taxon>Chromadorea</taxon>
        <taxon>Rhabditida</taxon>
        <taxon>Tylenchina</taxon>
        <taxon>Panagrolaimomorpha</taxon>
        <taxon>Panagrolaimoidea</taxon>
        <taxon>Panagrolaimidae</taxon>
        <taxon>Panagrolaimus</taxon>
    </lineage>
</organism>
<name>A0AC34G6Q7_9BILA</name>
<reference evidence="2" key="1">
    <citation type="submission" date="2022-11" db="UniProtKB">
        <authorList>
            <consortium name="WormBaseParasite"/>
        </authorList>
    </citation>
    <scope>IDENTIFICATION</scope>
</reference>